<dbReference type="SUPFAM" id="SSF117396">
    <property type="entry name" value="TM1631-like"/>
    <property type="match status" value="1"/>
</dbReference>
<dbReference type="Pfam" id="PF01904">
    <property type="entry name" value="DUF72"/>
    <property type="match status" value="1"/>
</dbReference>
<reference evidence="1 2" key="1">
    <citation type="submission" date="2022-04" db="EMBL/GenBank/DDBJ databases">
        <title>Pseudomonas knackmussii B09-2.</title>
        <authorList>
            <person name="Deng Y."/>
        </authorList>
    </citation>
    <scope>NUCLEOTIDE SEQUENCE [LARGE SCALE GENOMIC DNA]</scope>
    <source>
        <strain evidence="1 2">B09-2</strain>
    </source>
</reference>
<accession>A0ABY4KR18</accession>
<proteinExistence type="predicted"/>
<dbReference type="InterPro" id="IPR002763">
    <property type="entry name" value="DUF72"/>
</dbReference>
<dbReference type="Gene3D" id="3.20.20.410">
    <property type="entry name" value="Protein of unknown function UPF0759"/>
    <property type="match status" value="1"/>
</dbReference>
<dbReference type="Proteomes" id="UP000831189">
    <property type="component" value="Chromosome"/>
</dbReference>
<name>A0ABY4KR18_9PSED</name>
<evidence type="ECO:0000313" key="2">
    <source>
        <dbReference type="Proteomes" id="UP000831189"/>
    </source>
</evidence>
<keyword evidence="2" id="KW-1185">Reference proteome</keyword>
<protein>
    <submittedName>
        <fullName evidence="1">DUF72 domain-containing protein</fullName>
    </submittedName>
</protein>
<dbReference type="EMBL" id="CP096208">
    <property type="protein sequence ID" value="UPQ81682.1"/>
    <property type="molecule type" value="Genomic_DNA"/>
</dbReference>
<evidence type="ECO:0000313" key="1">
    <source>
        <dbReference type="EMBL" id="UPQ81682.1"/>
    </source>
</evidence>
<organism evidence="1 2">
    <name type="scientific">Pseudomonas knackmussii</name>
    <dbReference type="NCBI Taxonomy" id="65741"/>
    <lineage>
        <taxon>Bacteria</taxon>
        <taxon>Pseudomonadati</taxon>
        <taxon>Pseudomonadota</taxon>
        <taxon>Gammaproteobacteria</taxon>
        <taxon>Pseudomonadales</taxon>
        <taxon>Pseudomonadaceae</taxon>
        <taxon>Pseudomonas</taxon>
    </lineage>
</organism>
<sequence>MSLPYFLGCPSWNDAAWRGSLYSPGLPASEFLPRYCSVFNTVEGNTTLYAWPSEQKVARWAALMPEAFRFCAKLPREISQAPDLRDVLDLVLAFRSLLAPLGSRISPFWLQLPANFGPSRLAELVPLIETLDRPLAVEVRHTAFFSRGDDERALNRLLHERGVERICMDTRALFSCLSRDPALLHAQSKKPRLPVRPTAFSESPQLRFVGHPELEANDRFLAPWVEKAAGWIEAGKRPHVYLHTPDNRLAPDLAVRFHDRLTERLPGLPPIAVVPMQSESQLSLLGNDR</sequence>
<dbReference type="PANTHER" id="PTHR30348">
    <property type="entry name" value="UNCHARACTERIZED PROTEIN YECE"/>
    <property type="match status" value="1"/>
</dbReference>
<dbReference type="InterPro" id="IPR036520">
    <property type="entry name" value="UPF0759_sf"/>
</dbReference>
<gene>
    <name evidence="1" type="ORF">M0M42_14845</name>
</gene>
<dbReference type="PANTHER" id="PTHR30348:SF9">
    <property type="entry name" value="UPF0759 PROTEIN YECE"/>
    <property type="match status" value="1"/>
</dbReference>